<gene>
    <name evidence="2" type="ORF">FIBSPDRAFT_880614</name>
</gene>
<name>A0A167SLE8_9AGAM</name>
<evidence type="ECO:0000313" key="3">
    <source>
        <dbReference type="Proteomes" id="UP000076532"/>
    </source>
</evidence>
<proteinExistence type="predicted"/>
<feature type="region of interest" description="Disordered" evidence="1">
    <location>
        <begin position="71"/>
        <end position="107"/>
    </location>
</feature>
<dbReference type="AlphaFoldDB" id="A0A167SLE8"/>
<reference evidence="2 3" key="1">
    <citation type="journal article" date="2016" name="Mol. Biol. Evol.">
        <title>Comparative Genomics of Early-Diverging Mushroom-Forming Fungi Provides Insights into the Origins of Lignocellulose Decay Capabilities.</title>
        <authorList>
            <person name="Nagy L.G."/>
            <person name="Riley R."/>
            <person name="Tritt A."/>
            <person name="Adam C."/>
            <person name="Daum C."/>
            <person name="Floudas D."/>
            <person name="Sun H."/>
            <person name="Yadav J.S."/>
            <person name="Pangilinan J."/>
            <person name="Larsson K.H."/>
            <person name="Matsuura K."/>
            <person name="Barry K."/>
            <person name="Labutti K."/>
            <person name="Kuo R."/>
            <person name="Ohm R.A."/>
            <person name="Bhattacharya S.S."/>
            <person name="Shirouzu T."/>
            <person name="Yoshinaga Y."/>
            <person name="Martin F.M."/>
            <person name="Grigoriev I.V."/>
            <person name="Hibbett D.S."/>
        </authorList>
    </citation>
    <scope>NUCLEOTIDE SEQUENCE [LARGE SCALE GENOMIC DNA]</scope>
    <source>
        <strain evidence="2 3">CBS 109695</strain>
    </source>
</reference>
<evidence type="ECO:0000313" key="2">
    <source>
        <dbReference type="EMBL" id="KZP02037.1"/>
    </source>
</evidence>
<evidence type="ECO:0000256" key="1">
    <source>
        <dbReference type="SAM" id="MobiDB-lite"/>
    </source>
</evidence>
<accession>A0A167SLE8</accession>
<protein>
    <submittedName>
        <fullName evidence="2">Uncharacterized protein</fullName>
    </submittedName>
</protein>
<dbReference type="Proteomes" id="UP000076532">
    <property type="component" value="Unassembled WGS sequence"/>
</dbReference>
<keyword evidence="3" id="KW-1185">Reference proteome</keyword>
<sequence length="107" mass="11619">MPSMPFMISDLALDVAERLSRISPKTRSAQSAPELATAQNKCPKRAEHICGASNDVFNFLRCHPRLALPFDDAPNATIEEPRLGRQAKTAQNPGPLPTSAPIEAIEI</sequence>
<feature type="region of interest" description="Disordered" evidence="1">
    <location>
        <begin position="24"/>
        <end position="43"/>
    </location>
</feature>
<dbReference type="EMBL" id="KV419141">
    <property type="protein sequence ID" value="KZP02037.1"/>
    <property type="molecule type" value="Genomic_DNA"/>
</dbReference>
<organism evidence="2 3">
    <name type="scientific">Athelia psychrophila</name>
    <dbReference type="NCBI Taxonomy" id="1759441"/>
    <lineage>
        <taxon>Eukaryota</taxon>
        <taxon>Fungi</taxon>
        <taxon>Dikarya</taxon>
        <taxon>Basidiomycota</taxon>
        <taxon>Agaricomycotina</taxon>
        <taxon>Agaricomycetes</taxon>
        <taxon>Agaricomycetidae</taxon>
        <taxon>Atheliales</taxon>
        <taxon>Atheliaceae</taxon>
        <taxon>Athelia</taxon>
    </lineage>
</organism>